<gene>
    <name evidence="16" type="ORF">Nepgr_012005</name>
</gene>
<evidence type="ECO:0000256" key="11">
    <source>
        <dbReference type="ARBA" id="ARBA00054261"/>
    </source>
</evidence>
<evidence type="ECO:0000256" key="2">
    <source>
        <dbReference type="ARBA" id="ARBA00008684"/>
    </source>
</evidence>
<dbReference type="PROSITE" id="PS00108">
    <property type="entry name" value="PROTEIN_KINASE_ST"/>
    <property type="match status" value="1"/>
</dbReference>
<keyword evidence="7 12" id="KW-0547">Nucleotide-binding</keyword>
<dbReference type="EC" id="2.7.11.1" evidence="3"/>
<comment type="subcellular location">
    <subcellularLocation>
        <location evidence="1">Cell membrane</location>
    </subcellularLocation>
</comment>
<comment type="caution">
    <text evidence="16">The sequence shown here is derived from an EMBL/GenBank/DDBJ whole genome shotgun (WGS) entry which is preliminary data.</text>
</comment>
<dbReference type="InterPro" id="IPR011009">
    <property type="entry name" value="Kinase-like_dom_sf"/>
</dbReference>
<evidence type="ECO:0000256" key="4">
    <source>
        <dbReference type="ARBA" id="ARBA00022475"/>
    </source>
</evidence>
<evidence type="ECO:0000256" key="1">
    <source>
        <dbReference type="ARBA" id="ARBA00004236"/>
    </source>
</evidence>
<evidence type="ECO:0000256" key="12">
    <source>
        <dbReference type="PROSITE-ProRule" id="PRU10141"/>
    </source>
</evidence>
<dbReference type="InterPro" id="IPR008271">
    <property type="entry name" value="Ser/Thr_kinase_AS"/>
</dbReference>
<dbReference type="PROSITE" id="PS00107">
    <property type="entry name" value="PROTEIN_KINASE_ATP"/>
    <property type="match status" value="1"/>
</dbReference>
<dbReference type="InterPro" id="IPR001245">
    <property type="entry name" value="Ser-Thr/Tyr_kinase_cat_dom"/>
</dbReference>
<keyword evidence="10" id="KW-0472">Membrane</keyword>
<evidence type="ECO:0000256" key="3">
    <source>
        <dbReference type="ARBA" id="ARBA00012513"/>
    </source>
</evidence>
<evidence type="ECO:0000256" key="7">
    <source>
        <dbReference type="ARBA" id="ARBA00022741"/>
    </source>
</evidence>
<dbReference type="CDD" id="cd14066">
    <property type="entry name" value="STKc_IRAK"/>
    <property type="match status" value="1"/>
</dbReference>
<keyword evidence="5 13" id="KW-0723">Serine/threonine-protein kinase</keyword>
<comment type="similarity">
    <text evidence="2">Belongs to the protein kinase superfamily. Ser/Thr protein kinase family.</text>
</comment>
<dbReference type="Gene3D" id="3.30.200.20">
    <property type="entry name" value="Phosphorylase Kinase, domain 1"/>
    <property type="match status" value="1"/>
</dbReference>
<dbReference type="GO" id="GO:0005524">
    <property type="term" value="F:ATP binding"/>
    <property type="evidence" value="ECO:0007669"/>
    <property type="project" value="UniProtKB-UniRule"/>
</dbReference>
<organism evidence="16 17">
    <name type="scientific">Nepenthes gracilis</name>
    <name type="common">Slender pitcher plant</name>
    <dbReference type="NCBI Taxonomy" id="150966"/>
    <lineage>
        <taxon>Eukaryota</taxon>
        <taxon>Viridiplantae</taxon>
        <taxon>Streptophyta</taxon>
        <taxon>Embryophyta</taxon>
        <taxon>Tracheophyta</taxon>
        <taxon>Spermatophyta</taxon>
        <taxon>Magnoliopsida</taxon>
        <taxon>eudicotyledons</taxon>
        <taxon>Gunneridae</taxon>
        <taxon>Pentapetalae</taxon>
        <taxon>Caryophyllales</taxon>
        <taxon>Nepenthaceae</taxon>
        <taxon>Nepenthes</taxon>
    </lineage>
</organism>
<protein>
    <recommendedName>
        <fullName evidence="3">non-specific serine/threonine protein kinase</fullName>
        <ecNumber evidence="3">2.7.11.1</ecNumber>
    </recommendedName>
</protein>
<keyword evidence="8" id="KW-0418">Kinase</keyword>
<sequence length="452" mass="50625">MDGGKGRTQALLIRKRKDQKVKKRGVSCLIINCKKTWVFDFTSMGACFGTRIKAESPLHTGVNSKNASKERTKVRRSSSKISSASTPTTPRSEVEILQSSNLKSFSFNELKTATRNFRPDSVVGEGGFGAVFKGWIDEHSLMPTRPGTGKVIAVKRLNQEGLQGHKEWLAEINYLGQLHHPHLVKLIGYCLEDEQRLLVYEFMPRGSMENHLFRRSLHFQPLSWALRMKVALGAAKGLAFLHSDEAKVIYRDFKTSNILLDLNYEAKLSDFGLARDGPTGDNSYVSTRIMGTPGYAAPEYVATGHLTPKSDVYSFGVVLLEMLSGKRTIDNNRPTGEHKLVEWAKPFLNNKRKIFRVIDARLEGQYPLDHALKASNLALMCLSIEPKLRPTMDEVVRDLAMLQVTQTDQQLPRLSRSSPNGLLAQPCRRSAKEASRKNVSHLVPTELPPIKT</sequence>
<dbReference type="InterPro" id="IPR050823">
    <property type="entry name" value="Plant_Ser_Thr_Prot_Kinase"/>
</dbReference>
<dbReference type="AlphaFoldDB" id="A0AAD3SG71"/>
<reference evidence="16" key="1">
    <citation type="submission" date="2023-05" db="EMBL/GenBank/DDBJ databases">
        <title>Nepenthes gracilis genome sequencing.</title>
        <authorList>
            <person name="Fukushima K."/>
        </authorList>
    </citation>
    <scope>NUCLEOTIDE SEQUENCE</scope>
    <source>
        <strain evidence="16">SING2019-196</strain>
    </source>
</reference>
<evidence type="ECO:0000256" key="8">
    <source>
        <dbReference type="ARBA" id="ARBA00022777"/>
    </source>
</evidence>
<dbReference type="FunFam" id="1.10.510.10:FF:000032">
    <property type="entry name" value="Serine/threonine-protein kinase PBS1"/>
    <property type="match status" value="1"/>
</dbReference>
<dbReference type="EMBL" id="BSYO01000009">
    <property type="protein sequence ID" value="GMH10164.1"/>
    <property type="molecule type" value="Genomic_DNA"/>
</dbReference>
<dbReference type="SUPFAM" id="SSF56112">
    <property type="entry name" value="Protein kinase-like (PK-like)"/>
    <property type="match status" value="1"/>
</dbReference>
<evidence type="ECO:0000256" key="6">
    <source>
        <dbReference type="ARBA" id="ARBA00022679"/>
    </source>
</evidence>
<dbReference type="InterPro" id="IPR000719">
    <property type="entry name" value="Prot_kinase_dom"/>
</dbReference>
<evidence type="ECO:0000256" key="14">
    <source>
        <dbReference type="SAM" id="MobiDB-lite"/>
    </source>
</evidence>
<dbReference type="FunFam" id="3.30.200.20:FF:000228">
    <property type="entry name" value="Serine/threonine-protein kinase BIK1"/>
    <property type="match status" value="1"/>
</dbReference>
<dbReference type="InterPro" id="IPR017441">
    <property type="entry name" value="Protein_kinase_ATP_BS"/>
</dbReference>
<dbReference type="Proteomes" id="UP001279734">
    <property type="component" value="Unassembled WGS sequence"/>
</dbReference>
<name>A0AAD3SG71_NEPGR</name>
<dbReference type="PROSITE" id="PS50011">
    <property type="entry name" value="PROTEIN_KINASE_DOM"/>
    <property type="match status" value="1"/>
</dbReference>
<keyword evidence="4" id="KW-1003">Cell membrane</keyword>
<evidence type="ECO:0000256" key="13">
    <source>
        <dbReference type="RuleBase" id="RU000304"/>
    </source>
</evidence>
<comment type="function">
    <text evidence="11">May be involved in plant defense signaling.</text>
</comment>
<dbReference type="Gene3D" id="1.10.510.10">
    <property type="entry name" value="Transferase(Phosphotransferase) domain 1"/>
    <property type="match status" value="1"/>
</dbReference>
<dbReference type="Pfam" id="PF07714">
    <property type="entry name" value="PK_Tyr_Ser-Thr"/>
    <property type="match status" value="1"/>
</dbReference>
<dbReference type="PANTHER" id="PTHR45621">
    <property type="entry name" value="OS01G0588500 PROTEIN-RELATED"/>
    <property type="match status" value="1"/>
</dbReference>
<accession>A0AAD3SG71</accession>
<keyword evidence="6" id="KW-0808">Transferase</keyword>
<evidence type="ECO:0000259" key="15">
    <source>
        <dbReference type="PROSITE" id="PS50011"/>
    </source>
</evidence>
<proteinExistence type="inferred from homology"/>
<dbReference type="GO" id="GO:0005886">
    <property type="term" value="C:plasma membrane"/>
    <property type="evidence" value="ECO:0007669"/>
    <property type="project" value="UniProtKB-SubCell"/>
</dbReference>
<dbReference type="GO" id="GO:0004674">
    <property type="term" value="F:protein serine/threonine kinase activity"/>
    <property type="evidence" value="ECO:0007669"/>
    <property type="project" value="UniProtKB-KW"/>
</dbReference>
<feature type="domain" description="Protein kinase" evidence="15">
    <location>
        <begin position="117"/>
        <end position="402"/>
    </location>
</feature>
<evidence type="ECO:0000256" key="5">
    <source>
        <dbReference type="ARBA" id="ARBA00022527"/>
    </source>
</evidence>
<feature type="region of interest" description="Disordered" evidence="14">
    <location>
        <begin position="59"/>
        <end position="93"/>
    </location>
</feature>
<feature type="binding site" evidence="12">
    <location>
        <position position="155"/>
    </location>
    <ligand>
        <name>ATP</name>
        <dbReference type="ChEBI" id="CHEBI:30616"/>
    </ligand>
</feature>
<evidence type="ECO:0000256" key="10">
    <source>
        <dbReference type="ARBA" id="ARBA00023136"/>
    </source>
</evidence>
<keyword evidence="9 12" id="KW-0067">ATP-binding</keyword>
<evidence type="ECO:0000313" key="17">
    <source>
        <dbReference type="Proteomes" id="UP001279734"/>
    </source>
</evidence>
<evidence type="ECO:0000313" key="16">
    <source>
        <dbReference type="EMBL" id="GMH10164.1"/>
    </source>
</evidence>
<keyword evidence="17" id="KW-1185">Reference proteome</keyword>
<feature type="region of interest" description="Disordered" evidence="14">
    <location>
        <begin position="429"/>
        <end position="452"/>
    </location>
</feature>
<evidence type="ECO:0000256" key="9">
    <source>
        <dbReference type="ARBA" id="ARBA00022840"/>
    </source>
</evidence>